<feature type="compositionally biased region" description="Basic and acidic residues" evidence="1">
    <location>
        <begin position="6060"/>
        <end position="6072"/>
    </location>
</feature>
<evidence type="ECO:0000256" key="1">
    <source>
        <dbReference type="SAM" id="MobiDB-lite"/>
    </source>
</evidence>
<feature type="region of interest" description="Disordered" evidence="1">
    <location>
        <begin position="6059"/>
        <end position="6107"/>
    </location>
</feature>
<accession>A0ABT6BC02</accession>
<evidence type="ECO:0000313" key="2">
    <source>
        <dbReference type="EMBL" id="MDF4025656.1"/>
    </source>
</evidence>
<dbReference type="NCBIfam" id="TIGR01901">
    <property type="entry name" value="adhes_NPXG"/>
    <property type="match status" value="1"/>
</dbReference>
<keyword evidence="3" id="KW-1185">Reference proteome</keyword>
<gene>
    <name evidence="2" type="ORF">P3W24_11835</name>
</gene>
<dbReference type="InterPro" id="IPR047881">
    <property type="entry name" value="LktA_repeat"/>
</dbReference>
<sequence>MSKSPSRRHAKPGHHAHTPSPAAHPLHKLSVALASALSLGAPGAAWATSTVTSSNRLPGTTVISANGTTIDVNTVRQNGSTTAFNSFHDFQVGQGDTVNLHLPTGAANLVNLVDNQAIVNGTVNGMIGTTSGVGRVFFADPNGMVVGSTGTINVGALAIATPSQASMDTLTGEAATGGAAMTAQLLNGSIDHDAASVSIAGRINATSGVRIQAHAIDASGTIFVSGGATGTGLDTAVNTGGDGTVTVVHDDQGIRLVGQTLSLAQGSQVKAVDASGHPAADVTLIADAADSETSGQSTAQTAITLGGAIVGANVTVGATSQAVTDVASLDAAVQTLTGVAPPGLAKIGLSQLPIGVVAASSTAAVTLAATGSIVAGGDVVLQAATRSASSTSAVNDAGDKTLLVSGIYGETQGTTSATVAAGASIQAGGNVTVKALHSADLDISAKVSGTATVNASAAIGNVIADTRASVAQGATITGKDVSIIAHNTGSYEVASTVEANDTSPVGANAALLFVDSAANATNAANLGTTVAPIGSLTVLAGASTTKISVEAETSVGGEQKDSSPTTVVPSAGAGLMSFLEQKLGDTFASADQDVAKQTGETAQGTDADSGKGFFKGGVGVSLANVDTQAHASLAAGTVVKASGDVAVQSAITDAATTLSATTETESGKDNAATLSGSLALDIAMLHDDAAATIGSNADITAVHVGVGSDVSRLWALPSTAGLDEFANVPAFLKDIYGDLKNNGQPLATSYANATSATSDVGVAGALSFLSMVNDNNAWIGSGAKVNATATSDAPWVHSVALGNDAAGDALDPVSFGFAHAVGVAADTLTQTIDIAGNIDLLKGNGTSGDGSSASSVGGGVNLADYGDHTIAGIGDGATVTASAVGVDATDAQQMLVITPSAGRGSGVSGNVIFAMANIDNATHASIANTARIIADAIDVSAHQGAGIWSIAGAVAQGTSVGVGAGVAINNLTTDTHAYIGDNTADAATVDPTMAAATARPVAGLFAGQVGVQAATDGRSGAIAISGAQAKGAKDTDTGSTAGTGNTGGTGGTGSGTGGTSTTADDSLADGDSPGFLQTAQAKGNDSTSPFGIGTILGKLPVVGDLLGTAKKQEGSSATGAGSSDAAQAPTLGVGISGSATVDIGHLGTAADITGITVDRRNGTGGSDIDVVALNQTDLISASGAGALVTANTNGNTSAGLAGAVAYSVMANDTSATLTQVIAPHAGDVSVQALSGGSVLDLGLGLAYNGNGNQSDSAAAAGSFSIDSSRNSTTAGVTGSTLTAAGATSAMDVTAYDRTDIGVGGGAFSIGGSKGVGVAVTWSDIANDDTATITGGTLSGFGDLTVQALAASRLAAAAIGVSAAGGQDSLQLAGSFTINQVANQVSAGMSGATVANGQGDVTVNASGSAGVADYDNRLMANGHSTASFVDFTAASVDGSAPTGAAIFAVSGAVGGAGGNAAGLSFAINSIADTYAASIVGGSVGTLGNLAVTSADDTRIVAIAAGIGAAKGEFAGAGSLTANLINDTVSSTLGDTAKATATTANAASVKVDASNTATVDSLAGAVGIAPSGSSEGLAFAFNEIGSQTGARIVDAHVTTTGTTTATGCAGDAAATAVGACGSGTIHSAAVGVAGSDDLALTASFAVNDIGLQDTGALGTLAASLRQTFTTASVDASALNTAGLVVHAHDGAAIDALAGAVSGASQAAAGAGFALENIGNNTTASLTGTQFAPTGAVNVDADATGSIHALAIGGAVGGDIAVGGSLTANRVGNHTTATANGLTGLAAGARASLTALAVSATDAANIDAFAGGLGVGFEGAGIGAASSADTIANITHATLSNATLDVTGTTTVAAAATATIRTVAAAAAGGEGLGLSGALTVNTIDNDVAAAIDGGSQDDAGNTTRVQASDAAAILSMAGSLGVSAGAGLGAAIAVNDIGTRTAATIDGAQWHAKDVLVSAQNTDPNAAGVGANIRTLAAGVGGGSVGGAASAAVNVARGSVDASIVDGAQVTAENNIGVIASSAQGMDVLAGSAGIGVDAVGVGLGAVVNYLHDSTAAHIDGSTTQVRALAKDATDTLSVDSGTLAHAAALDTSSVHRASDDTAPDLTETTVTVSGLAINASSTQAVATLGASVAAAFDPVGSAALSMMADANVLGGTTTASITGAQVNQGDNSGAGATQAVDVRASSHAYDASFVAGVAAGATDVAATGAVAVNAFQRSTQATVQGADVTARGALDVDAEASQRSVAAVVGLAAAIAGGAGTGVVNVFDGTTAALVDRGTVSVGTLDVTANSLTQANMIGGAGAFGAAGVAGTFLLSSSQNTTTAAVGDTGADTTLHVSGTLDLESHSTVDLGSAMVSGAGAGGVAVAGMASVTVVGNTTTAMLERVALNQGDTGSGAVDVHAGETIDLSPDAASAAVALGGAGVGAAANVAVIESAVGASVRDSAVHATGAVDVAATSARTLDVATLSGALGAQVGISGALGLAIIGNGSLSGSASGDDPMAEFNKGGNGTLASLNALGGTGLASTAQMGGQLRATDAAAVNQATNVSLVDANGQLLRKADGTQATIGNSSLDAGSIAVTANGTTSLTNVVGNVAGGGVLGAGGAIAINVVDQAIGATVDNTSSLRSAGAVSVQAHANNGTARVYGPGMTAEADPYSVAASAYQGAAGFVGLGASVAISELNNQVSATLGGAVVQSTGITLNADDDTAVGARAGGLAAGGLAAGVVVSQADKHGSVGAGTAAQSSLTSTGTVLVTASSTGAVDARATAVSAGLLAAGNGSDANARDRETVSASLGNGTTLIGSQLGIGATANPDVVAKAFGVSVSGGIGIGASVATAQDATDVSATSGDDVTFVSDGTTVVQATNVALPGGGVVAQATGGAGGLLLGANASAATAVSAGSATAGTGSGNALPNGALQVLAYGTTAQNATATAGAAGFVGVGAAVGEADATLATSAYLGSGNTTAATRSGVLMVSASGTDGNQASATAGSGGAISGNAAQAITNDTATTNATIGTQSTLYAGLVSLTAQHQANYAVDVDATGAGIANASGAFGQTNALSDVAALVGANTALYATGYVDIASNNVFTNTGTAPQVQGGGGGVLSGAAATNSTTLGGTSSAHIGNDATVVSGLGAGMAGQLVSQYDGLVYTTGPDPFANPGRIRLGAGTQVNDTTTVSLDSGGAVAGSGVRDSLVANLADDVGTGDRDHLLTNGSLGIGSYMQTFTTQTALAHTYGGGAQGDARASTTINGAQNVSVGTGDFLLSFGQLNITAGLDPSGFIPTVFSADTVGQSYVRGVIAVATGSADTAVHSNASTTIATGAQVLGGADISLGSYRGDATVSAEGAGHGYELGFIPVTTTDSSATSDGAESLALAGTVTAGIYATDQVAITDSGLTHAHGAPLLYSNTGTFSPWNYIDQHASGLSQNTDSSGSTGVPVVQGAGQLNPPTGLAQMNGNGDGATAAPVGSSSTGTAPGSAPQGDLSVSDLLKGTTSSGNVQAYLLGSMFASGGNLTVHAGNLTGAGTLTANGGPSVTVANASQAYLVLNGIDVSANGGGAVTFTGGANQTSDAALKVNVGSSATAPSVTLANTYTGTMPSSPNGVTQGPAIFIGGDVNNLGGIVDITNLSGSVGQFAKVSAQQIKEYVPNGAVAVYLPSGTYYSGSDPAASWANYQINLGDANSAIMYALNAIYNGNNQYAGNDNAFNNAVYNQGKGALAFNNGTQGGTSVIAFGTCAPFIGNNTCGTNPLANSYDWGHDQSLPKLYTLATTKSYATDQTDSSATASSLVAQTIAVKAKYIDIDSTITAGRPTDYTITLGAGVQSFINAQAGDSGVVDLPTNLWCGGAAATCVPNLVQYDRGSKRIVINNVNASGGGFVSLDGGIVSTKAIGNIVINDGYGHVTINNQLGIPVQLADVNTGNNAVGELKITDSFKQYTDASGSWAQTLWYVDTRGQGTAVYNNANRATDIAHAVQGTVATDGTGMYYDPQAGLRYQWQQQVNLHRSLADVHSVANWGYVDATGTAVSTPQYLLVSSGIVSNPGDANYFDEKITASATYGQMGNGYASVLDVYYHGCGGSIGSGCHYGFARTVNADQDISHNGNGAGVWQYQYLMDAQLLLTSSVKADNRIYIAFQGNAAGQVQVNSNADVLLGGNIYNPSGSTSIDATQGAGGSILAGSTGAITSDGVILKAAGSIGNATRPLQLVMTGGTLSADAGAAGVDINAATALNLDHVTAGNAAVGYGDVTLNATGSVTSGTATAVTGRDITVNSGGAVGSAGQALVIAANSVTDANHGIDHGVVDVHAIGDVNLTQVGGDLRVGLIQSDGGAVNVAVPDGSIVDAAGTTAGQALSQAQLAQVRDTLHLTQADDTQGAIQAANRKRIEQTADGNYTQYQGLMANGSVVAGQFVLRQDSIALYRALASASLGHAASDAETLSYAASAYQTLDTYFTGLLGTGYAGTARFTAPVASFGYVATDAQVAAMTQDAYWNLGWLTSAVNTAAVAQTGAQTPPPLSFVGSAAPNIQGRDVTLSARQNIGSSGSVVSIDGQALIDGTVTDQQAAALATAHAAGDVTLVKDANGNVLRVDVKQTEPLFLTAGGTVSASTQAGQGGSIYLQANGDLNLGNIQADGDVRLAAVGNIAAVGSDPLAASITAGGNLTLLTGAGGSIGRAADATTLTAERAVTYAIGGTLIDATASQDVVLRSLGGDLRFVHVGANGDIVLDAGSHAIWQAQDGLAINGRSITLRAGGDVGFLGDGGKYLQVATGAGSLAGVIGGSARIDSPVSSAFNVGTLTVGGHVDLVSTGDLNAVAVSAGTGYANLSAGGNANVGSLAAPGMVTVTAVGEGTIGLLSGSDVSVATGGDIVGTAPSAGSANVTATNTATLHAGGGIGTPLYVTAPVVHALADRGDLVLALLGNLQAGDIAATLGSATVTGAAMNGTSMTAAQDLSLSATGPVTFNLLQAGQDASVQTGGDLTVATLAATRDATVQSGGAVQVATLGVGRDLTARAAGSLATTTLSAGRQATLGAGHDASWGSATIGDNAQIAASGNLDAGTTNVGGDVTLGAGGHLAANQTTVQGSFTATVGGDAALTTTNVTGDTTLHTTGDLSAGQTTVQGALAATVGGKATLATTQVTGDTSLTTGGDLTADQSTLHGGLDASVGGNAALTTTQVDGHATLAVTGALTSGTLAVGQDATLGVAQSVSLGQTTVGHDLKATLGSLVKADRTTVHHDATFDVTGDSTIGTLRVDDDLQANLHGNVQAGTLDVGHDATLQVGKDAGLATLTTGNDATLTVAGDLAAGTTAVGGNAQVNVQGNATADTTSVTGDATLGIGGTLAANQTTVQGSFTATVGGDAALTTTNVTGDTTLHTTGDLSAGQTTVQGALAATVGGKATLATTQVTGDTSLTTGGDFTADQSTLHGGLDASVGGNAALTATQVDGHATLAVMGALTSGTLTVGQDATLGVAQSASLGQTTVGHDLKATLGSLVKADRTTVHHDATFDVTGDSTIGMLRVDDDLQANLHGNVQAGTLDVGHDATLQVGKDAGLATLTTGNDATLTVAGDLAAGTTAVGGNARVNVQGNATADTTSVTGDATLGIGGTLAANQTTVQGNFTATVGGDAALTTTNVTGDTTLHTTGDLSAGQTTVQGALAATVGGNATLATTQVGASATVKVGGSLDSGVLGVGQDAVIAVAQNAHLATTTVGQDATLSTGQAMTLGTLDTGRDTFATAGDDLAFATVQAGRDAVLRSANGRVLGGDVTAGSASTVVAASDVIFGTDRAVGNALVTSGRDIQGQAVVVSQGDLTGTAARDLTLGRYDVARDVRLTSGRDMHLGQGRNGGLLTLGLAGNLGFGTIVTGGPASIESTQGSIHGGDLVTDTATLAAQGAVVLDTSHIGTRLNLAASDIDAHTVQTTTGKPLSMTLTGYHGGVARQIVIDLRQSDSWLIDRLATIQAVFDTSATRVTLPDGTVQGDMRLVTPAARVYMNNVSPTLADADIQYFEPDTRFTLALDGKAIVSDAYLTRYTVGYDVTTPNYIASHLAANIDYFGGSVLRYLGSTLTLHTDQTHPSDASREETAPGQPLPVGPVPTPSHDDNLVSPSVDGGVNLGSLP</sequence>
<protein>
    <submittedName>
        <fullName evidence="2">Leukotoxin LktA family filamentous adhesin</fullName>
    </submittedName>
</protein>
<organism evidence="2 3">
    <name type="scientific">Luteibacter sahnii</name>
    <dbReference type="NCBI Taxonomy" id="3021977"/>
    <lineage>
        <taxon>Bacteria</taxon>
        <taxon>Pseudomonadati</taxon>
        <taxon>Pseudomonadota</taxon>
        <taxon>Gammaproteobacteria</taxon>
        <taxon>Lysobacterales</taxon>
        <taxon>Rhodanobacteraceae</taxon>
        <taxon>Luteibacter</taxon>
    </lineage>
</organism>
<comment type="caution">
    <text evidence="2">The sequence shown here is derived from an EMBL/GenBank/DDBJ whole genome shotgun (WGS) entry which is preliminary data.</text>
</comment>
<feature type="compositionally biased region" description="Polar residues" evidence="1">
    <location>
        <begin position="3418"/>
        <end position="3430"/>
    </location>
</feature>
<feature type="compositionally biased region" description="Pro residues" evidence="1">
    <location>
        <begin position="6076"/>
        <end position="6085"/>
    </location>
</feature>
<feature type="compositionally biased region" description="Basic residues" evidence="1">
    <location>
        <begin position="1"/>
        <end position="17"/>
    </location>
</feature>
<dbReference type="NCBIfam" id="NF012206">
    <property type="entry name" value="LktA_tand_53"/>
    <property type="match status" value="6"/>
</dbReference>
<dbReference type="InterPro" id="IPR008638">
    <property type="entry name" value="FhaB/CdiA-like_TPS"/>
</dbReference>
<feature type="compositionally biased region" description="Low complexity" evidence="1">
    <location>
        <begin position="3463"/>
        <end position="3475"/>
    </location>
</feature>
<feature type="region of interest" description="Disordered" evidence="1">
    <location>
        <begin position="3418"/>
        <end position="3484"/>
    </location>
</feature>
<reference evidence="2 3" key="1">
    <citation type="journal article" date="2024" name="Curr. Microbiol.">
        <title>Luteibacter sahnii sp. nov., A Novel Yellow-Colored Xanthomonadin Pigment Producing Probiotic Bacterium from Healthy Rice Seed Microbiome.</title>
        <authorList>
            <person name="Jaiswal G."/>
            <person name="Rana R."/>
            <person name="Nayak P.K."/>
            <person name="Chouhan R."/>
            <person name="Gandhi S.G."/>
            <person name="Patel H.K."/>
            <person name="Patil P.B."/>
        </authorList>
    </citation>
    <scope>NUCLEOTIDE SEQUENCE [LARGE SCALE GENOMIC DNA]</scope>
    <source>
        <strain evidence="2 3">PPL201</strain>
    </source>
</reference>
<feature type="compositionally biased region" description="Polar residues" evidence="1">
    <location>
        <begin position="1075"/>
        <end position="1089"/>
    </location>
</feature>
<name>A0ABT6BC02_9GAMM</name>
<proteinExistence type="predicted"/>
<feature type="compositionally biased region" description="Gly residues" evidence="1">
    <location>
        <begin position="1044"/>
        <end position="1058"/>
    </location>
</feature>
<dbReference type="Proteomes" id="UP001528850">
    <property type="component" value="Unassembled WGS sequence"/>
</dbReference>
<dbReference type="EMBL" id="JARJJS010000002">
    <property type="protein sequence ID" value="MDF4025656.1"/>
    <property type="molecule type" value="Genomic_DNA"/>
</dbReference>
<dbReference type="NCBIfam" id="NF012204">
    <property type="entry name" value="adhes_FxxPxG"/>
    <property type="match status" value="1"/>
</dbReference>
<feature type="region of interest" description="Disordered" evidence="1">
    <location>
        <begin position="1026"/>
        <end position="1089"/>
    </location>
</feature>
<evidence type="ECO:0000313" key="3">
    <source>
        <dbReference type="Proteomes" id="UP001528850"/>
    </source>
</evidence>
<feature type="region of interest" description="Disordered" evidence="1">
    <location>
        <begin position="1"/>
        <end position="23"/>
    </location>
</feature>